<dbReference type="InterPro" id="IPR013120">
    <property type="entry name" value="FAR_NAD-bd"/>
</dbReference>
<dbReference type="InterPro" id="IPR000873">
    <property type="entry name" value="AMP-dep_synth/lig_dom"/>
</dbReference>
<evidence type="ECO:0000313" key="14">
    <source>
        <dbReference type="Proteomes" id="UP000758603"/>
    </source>
</evidence>
<gene>
    <name evidence="13" type="ORF">BKA67DRAFT_635464</name>
</gene>
<dbReference type="Pfam" id="PF13238">
    <property type="entry name" value="AAA_18"/>
    <property type="match status" value="1"/>
</dbReference>
<dbReference type="InterPro" id="IPR020806">
    <property type="entry name" value="PKS_PP-bd"/>
</dbReference>
<dbReference type="InterPro" id="IPR009081">
    <property type="entry name" value="PP-bd_ACP"/>
</dbReference>
<dbReference type="NCBIfam" id="TIGR01313">
    <property type="entry name" value="therm_gnt_kin"/>
    <property type="match status" value="1"/>
</dbReference>
<dbReference type="CDD" id="cd02021">
    <property type="entry name" value="GntK"/>
    <property type="match status" value="1"/>
</dbReference>
<dbReference type="SUPFAM" id="SSF56801">
    <property type="entry name" value="Acetyl-CoA synthetase-like"/>
    <property type="match status" value="1"/>
</dbReference>
<keyword evidence="6" id="KW-0808">Transferase</keyword>
<dbReference type="SMART" id="SM00823">
    <property type="entry name" value="PKS_PP"/>
    <property type="match status" value="1"/>
</dbReference>
<evidence type="ECO:0000259" key="12">
    <source>
        <dbReference type="PROSITE" id="PS50075"/>
    </source>
</evidence>
<comment type="pathway">
    <text evidence="1">Carbohydrate acid metabolism; D-gluconate degradation.</text>
</comment>
<protein>
    <recommendedName>
        <fullName evidence="3">gluconokinase</fullName>
        <ecNumber evidence="3">2.7.1.12</ecNumber>
    </recommendedName>
    <alternativeName>
        <fullName evidence="10">Gluconate kinase</fullName>
    </alternativeName>
</protein>
<evidence type="ECO:0000256" key="7">
    <source>
        <dbReference type="ARBA" id="ARBA00022741"/>
    </source>
</evidence>
<dbReference type="PROSITE" id="PS00012">
    <property type="entry name" value="PHOSPHOPANTETHEINE"/>
    <property type="match status" value="1"/>
</dbReference>
<dbReference type="PANTHER" id="PTHR43439:SF2">
    <property type="entry name" value="ENZYME, PUTATIVE (JCVI)-RELATED"/>
    <property type="match status" value="1"/>
</dbReference>
<name>A0A9P8UTX6_9PEZI</name>
<keyword evidence="14" id="KW-1185">Reference proteome</keyword>
<evidence type="ECO:0000256" key="10">
    <source>
        <dbReference type="ARBA" id="ARBA00029835"/>
    </source>
</evidence>
<dbReference type="SUPFAM" id="SSF47336">
    <property type="entry name" value="ACP-like"/>
    <property type="match status" value="1"/>
</dbReference>
<dbReference type="GO" id="GO:0005975">
    <property type="term" value="P:carbohydrate metabolic process"/>
    <property type="evidence" value="ECO:0007669"/>
    <property type="project" value="InterPro"/>
</dbReference>
<dbReference type="EMBL" id="JAGPXC010000002">
    <property type="protein sequence ID" value="KAH6658012.1"/>
    <property type="molecule type" value="Genomic_DNA"/>
</dbReference>
<dbReference type="SUPFAM" id="SSF52540">
    <property type="entry name" value="P-loop containing nucleoside triphosphate hydrolases"/>
    <property type="match status" value="1"/>
</dbReference>
<proteinExistence type="inferred from homology"/>
<evidence type="ECO:0000256" key="2">
    <source>
        <dbReference type="ARBA" id="ARBA00008420"/>
    </source>
</evidence>
<dbReference type="InterPro" id="IPR006001">
    <property type="entry name" value="Therm_gnt_kin"/>
</dbReference>
<dbReference type="Pfam" id="PF00501">
    <property type="entry name" value="AMP-binding"/>
    <property type="match status" value="1"/>
</dbReference>
<evidence type="ECO:0000256" key="11">
    <source>
        <dbReference type="ARBA" id="ARBA00048090"/>
    </source>
</evidence>
<keyword evidence="9" id="KW-0067">ATP-binding</keyword>
<sequence length="1222" mass="134624">MSPTAAVDAPWSSIDFSTKSRTSVAVQHIEKDDSSLKTIDELLRSRATSHPHIPIISYPSTGIEYVDYTFQQLDVFAYRVAKYLEVTIPTRTSSIAKRSVIAMMGPSNLEYLVTMMALIKAGHTILFLSTRISATAVESLVETTGASYLVADPMYLGTAASVKERRPDLQVLGMPQRSVFEFPVEVYVDTQLDAALDSNVEANEIVYIIHSSGSTGLPKPIYQKQSAAICNYSGNMNMKAFITLPLYHNHGICNLYRALWSRKSIHLYNADLPLTTEFLIKIMRTNKFEIFYGVPYALKLLAETEEGLDLLVNLKTVMYGGSACPDDLGNLLVDRGVNLISHYGATEVGQLMTSFRPEGDKAWNYVRESDKLSPFLHWLPQGPNLFECCVRPGWPAKTAANMDDGSYKTKDLFEPHPTIPRAWKYIARLDDTIVLVNGEKFGPVLMEGKIRSSKLVTEAVVFGAQQPYLGVLVVPSQLTAGEAPAEVLEAIWPVIAGAQEGNDAFARISKDMIVVLPHGIDYPRTDKGSVIRQAFYKTFKREIETAYDISSASSEDARVMSDVELRQHLRALVLKTLPQVEFYDDTDFFSLGLDSLQAIQIRAGILKSVRTTNKLTQNVVFDHPSISKLSAYLLGSADNADKNRANTEPEMQALIEKYSDFTQSACPMGKFVAVTGATGSLGAHIVAKLVKDPAVERIYCFVRAHDLASASKRTAESMICRKVYHNLSLTERRKIISLPSDLSRPDLGIDATSYREISSSLRAVIHSAWSVNFNLALSSFEKDNVAGLKNLITLCQNGGAAFNFCSSVSAVSRHPDENGPVPETVSKTEWAQGMGYAQSKSVAENICAQAAERAGIPVRVLRIGQIVADTEHGIWNATEGVPMVIQTAVTVGALPKLREDPSWFPVDVVAQGVAEISLSDAQSAFTNVSNHQAFSWVEDLLPALRQAGLQFEEVEPKEWVRRLRESNPDPVANPPIKLVDFFGSKYDKDEFSPSKQYVTETARSLSQTLNSGWSLDQGFVDKFVSQFLSGAWQTTSPMPAETLKSAAKTAIVVTGPCGSGKTSLATALAKQLGAPFVEGDSLHSKTAIDFMRAGTALADEDRIPWLARINRRVEEELFDLGYDTAVISCSSLRRNYRDALRQVGHLRPDKPRTVFLDLQCTPETLVRRLELRGNHYMKAEMVQSQVQALEGIAASEADVYPLDAEKGLDDVLAEATWLLGRL</sequence>
<dbReference type="InterPro" id="IPR051414">
    <property type="entry name" value="Adenylate-forming_Reductase"/>
</dbReference>
<dbReference type="RefSeq" id="XP_045962246.1">
    <property type="nucleotide sequence ID" value="XM_046105656.1"/>
</dbReference>
<dbReference type="PROSITE" id="PS50075">
    <property type="entry name" value="CARRIER"/>
    <property type="match status" value="1"/>
</dbReference>
<keyword evidence="4" id="KW-0596">Phosphopantetheine</keyword>
<dbReference type="Gene3D" id="1.10.1200.10">
    <property type="entry name" value="ACP-like"/>
    <property type="match status" value="1"/>
</dbReference>
<organism evidence="13 14">
    <name type="scientific">Truncatella angustata</name>
    <dbReference type="NCBI Taxonomy" id="152316"/>
    <lineage>
        <taxon>Eukaryota</taxon>
        <taxon>Fungi</taxon>
        <taxon>Dikarya</taxon>
        <taxon>Ascomycota</taxon>
        <taxon>Pezizomycotina</taxon>
        <taxon>Sordariomycetes</taxon>
        <taxon>Xylariomycetidae</taxon>
        <taxon>Amphisphaeriales</taxon>
        <taxon>Sporocadaceae</taxon>
        <taxon>Truncatella</taxon>
    </lineage>
</organism>
<dbReference type="Pfam" id="PF00550">
    <property type="entry name" value="PP-binding"/>
    <property type="match status" value="1"/>
</dbReference>
<evidence type="ECO:0000256" key="4">
    <source>
        <dbReference type="ARBA" id="ARBA00022450"/>
    </source>
</evidence>
<feature type="domain" description="Carrier" evidence="12">
    <location>
        <begin position="560"/>
        <end position="637"/>
    </location>
</feature>
<reference evidence="13" key="1">
    <citation type="journal article" date="2021" name="Nat. Commun.">
        <title>Genetic determinants of endophytism in the Arabidopsis root mycobiome.</title>
        <authorList>
            <person name="Mesny F."/>
            <person name="Miyauchi S."/>
            <person name="Thiergart T."/>
            <person name="Pickel B."/>
            <person name="Atanasova L."/>
            <person name="Karlsson M."/>
            <person name="Huettel B."/>
            <person name="Barry K.W."/>
            <person name="Haridas S."/>
            <person name="Chen C."/>
            <person name="Bauer D."/>
            <person name="Andreopoulos W."/>
            <person name="Pangilinan J."/>
            <person name="LaButti K."/>
            <person name="Riley R."/>
            <person name="Lipzen A."/>
            <person name="Clum A."/>
            <person name="Drula E."/>
            <person name="Henrissat B."/>
            <person name="Kohler A."/>
            <person name="Grigoriev I.V."/>
            <person name="Martin F.M."/>
            <person name="Hacquard S."/>
        </authorList>
    </citation>
    <scope>NUCLEOTIDE SEQUENCE</scope>
    <source>
        <strain evidence="13">MPI-SDFR-AT-0073</strain>
    </source>
</reference>
<evidence type="ECO:0000256" key="9">
    <source>
        <dbReference type="ARBA" id="ARBA00022840"/>
    </source>
</evidence>
<dbReference type="Gene3D" id="3.40.50.720">
    <property type="entry name" value="NAD(P)-binding Rossmann-like Domain"/>
    <property type="match status" value="1"/>
</dbReference>
<dbReference type="GO" id="GO:0031177">
    <property type="term" value="F:phosphopantetheine binding"/>
    <property type="evidence" value="ECO:0007669"/>
    <property type="project" value="InterPro"/>
</dbReference>
<comment type="catalytic activity">
    <reaction evidence="11">
        <text>D-gluconate + ATP = 6-phospho-D-gluconate + ADP + H(+)</text>
        <dbReference type="Rhea" id="RHEA:19433"/>
        <dbReference type="ChEBI" id="CHEBI:15378"/>
        <dbReference type="ChEBI" id="CHEBI:18391"/>
        <dbReference type="ChEBI" id="CHEBI:30616"/>
        <dbReference type="ChEBI" id="CHEBI:58759"/>
        <dbReference type="ChEBI" id="CHEBI:456216"/>
        <dbReference type="EC" id="2.7.1.12"/>
    </reaction>
</comment>
<dbReference type="GO" id="GO:0046316">
    <property type="term" value="F:gluconokinase activity"/>
    <property type="evidence" value="ECO:0007669"/>
    <property type="project" value="UniProtKB-EC"/>
</dbReference>
<evidence type="ECO:0000256" key="6">
    <source>
        <dbReference type="ARBA" id="ARBA00022679"/>
    </source>
</evidence>
<dbReference type="InterPro" id="IPR042099">
    <property type="entry name" value="ANL_N_sf"/>
</dbReference>
<dbReference type="GO" id="GO:0005524">
    <property type="term" value="F:ATP binding"/>
    <property type="evidence" value="ECO:0007669"/>
    <property type="project" value="UniProtKB-KW"/>
</dbReference>
<dbReference type="InterPro" id="IPR006162">
    <property type="entry name" value="Ppantetheine_attach_site"/>
</dbReference>
<evidence type="ECO:0000256" key="5">
    <source>
        <dbReference type="ARBA" id="ARBA00022553"/>
    </source>
</evidence>
<dbReference type="InterPro" id="IPR036291">
    <property type="entry name" value="NAD(P)-bd_dom_sf"/>
</dbReference>
<dbReference type="AlphaFoldDB" id="A0A9P8UTX6"/>
<dbReference type="Pfam" id="PF07993">
    <property type="entry name" value="NAD_binding_4"/>
    <property type="match status" value="1"/>
</dbReference>
<comment type="similarity">
    <text evidence="2">Belongs to the gluconokinase GntK/GntV family.</text>
</comment>
<dbReference type="OrthoDB" id="429813at2759"/>
<dbReference type="InterPro" id="IPR036736">
    <property type="entry name" value="ACP-like_sf"/>
</dbReference>
<dbReference type="InterPro" id="IPR020845">
    <property type="entry name" value="AMP-binding_CS"/>
</dbReference>
<dbReference type="Pfam" id="PF23562">
    <property type="entry name" value="AMP-binding_C_3"/>
    <property type="match status" value="1"/>
</dbReference>
<dbReference type="Proteomes" id="UP000758603">
    <property type="component" value="Unassembled WGS sequence"/>
</dbReference>
<dbReference type="Gene3D" id="3.40.50.300">
    <property type="entry name" value="P-loop containing nucleotide triphosphate hydrolases"/>
    <property type="match status" value="1"/>
</dbReference>
<dbReference type="InterPro" id="IPR027417">
    <property type="entry name" value="P-loop_NTPase"/>
</dbReference>
<keyword evidence="8" id="KW-0418">Kinase</keyword>
<dbReference type="PROSITE" id="PS00455">
    <property type="entry name" value="AMP_BINDING"/>
    <property type="match status" value="1"/>
</dbReference>
<dbReference type="EC" id="2.7.1.12" evidence="3"/>
<evidence type="ECO:0000256" key="8">
    <source>
        <dbReference type="ARBA" id="ARBA00022777"/>
    </source>
</evidence>
<dbReference type="GeneID" id="70134547"/>
<evidence type="ECO:0000256" key="1">
    <source>
        <dbReference type="ARBA" id="ARBA00004875"/>
    </source>
</evidence>
<accession>A0A9P8UTX6</accession>
<comment type="caution">
    <text evidence="13">The sequence shown here is derived from an EMBL/GenBank/DDBJ whole genome shotgun (WGS) entry which is preliminary data.</text>
</comment>
<evidence type="ECO:0000256" key="3">
    <source>
        <dbReference type="ARBA" id="ARBA00012054"/>
    </source>
</evidence>
<keyword evidence="5" id="KW-0597">Phosphoprotein</keyword>
<dbReference type="Gene3D" id="3.40.50.12780">
    <property type="entry name" value="N-terminal domain of ligase-like"/>
    <property type="match status" value="1"/>
</dbReference>
<dbReference type="PANTHER" id="PTHR43439">
    <property type="entry name" value="PHENYLACETATE-COENZYME A LIGASE"/>
    <property type="match status" value="1"/>
</dbReference>
<keyword evidence="7" id="KW-0547">Nucleotide-binding</keyword>
<evidence type="ECO:0000313" key="13">
    <source>
        <dbReference type="EMBL" id="KAH6658012.1"/>
    </source>
</evidence>
<dbReference type="SUPFAM" id="SSF51735">
    <property type="entry name" value="NAD(P)-binding Rossmann-fold domains"/>
    <property type="match status" value="1"/>
</dbReference>